<accession>A0A5J4TWD9</accession>
<dbReference type="AlphaFoldDB" id="A0A5J4TWD9"/>
<dbReference type="EMBL" id="SNRW01025179">
    <property type="protein sequence ID" value="KAA6361705.1"/>
    <property type="molecule type" value="Genomic_DNA"/>
</dbReference>
<feature type="non-terminal residue" evidence="1">
    <location>
        <position position="370"/>
    </location>
</feature>
<evidence type="ECO:0000313" key="1">
    <source>
        <dbReference type="EMBL" id="KAA6361705.1"/>
    </source>
</evidence>
<comment type="caution">
    <text evidence="1">The sequence shown here is derived from an EMBL/GenBank/DDBJ whole genome shotgun (WGS) entry which is preliminary data.</text>
</comment>
<sequence>MLTVDPKQRPTAAQLLTHHVFTNVQFDISHIPIAYAEELGLKVDQKSQLVSAHVRPRINQEQISMQQQFGLEVDEIIAKLMINDVFVNFATIEDLYVKIQEYEDQQLHFMISKGIIQSLTNAAIHCIFEFSPNTPLTPSGQSFYLNKSKDYIESDKMNKIQLIRSHYSYMISVCVDILIQFKRARDHIKQIFTNIVLQEILVSFLEPVHYIKKEYLEALDCTIPFFAPKQVEVLVESKELILHLSQAAIMFSKDKPDITNLAVKILAAVAKHGIKLVEGALRLILGQDNFAQLLQITENGDKVDIPKTQEHPFKQFYEKSGARDHIELVFNQTMEKLKQYRILRDYVAKDGSCNPSINCGPKVDMTLKIS</sequence>
<gene>
    <name evidence="1" type="ORF">EZS28_042768</name>
</gene>
<name>A0A5J4TWD9_9EUKA</name>
<organism evidence="1 2">
    <name type="scientific">Streblomastix strix</name>
    <dbReference type="NCBI Taxonomy" id="222440"/>
    <lineage>
        <taxon>Eukaryota</taxon>
        <taxon>Metamonada</taxon>
        <taxon>Preaxostyla</taxon>
        <taxon>Oxymonadida</taxon>
        <taxon>Streblomastigidae</taxon>
        <taxon>Streblomastix</taxon>
    </lineage>
</organism>
<protein>
    <submittedName>
        <fullName evidence="1">Uncharacterized protein</fullName>
    </submittedName>
</protein>
<evidence type="ECO:0000313" key="2">
    <source>
        <dbReference type="Proteomes" id="UP000324800"/>
    </source>
</evidence>
<dbReference type="Proteomes" id="UP000324800">
    <property type="component" value="Unassembled WGS sequence"/>
</dbReference>
<proteinExistence type="predicted"/>
<reference evidence="1 2" key="1">
    <citation type="submission" date="2019-03" db="EMBL/GenBank/DDBJ databases">
        <title>Single cell metagenomics reveals metabolic interactions within the superorganism composed of flagellate Streblomastix strix and complex community of Bacteroidetes bacteria on its surface.</title>
        <authorList>
            <person name="Treitli S.C."/>
            <person name="Kolisko M."/>
            <person name="Husnik F."/>
            <person name="Keeling P."/>
            <person name="Hampl V."/>
        </authorList>
    </citation>
    <scope>NUCLEOTIDE SEQUENCE [LARGE SCALE GENOMIC DNA]</scope>
    <source>
        <strain evidence="1">ST1C</strain>
    </source>
</reference>